<dbReference type="EMBL" id="CP034928">
    <property type="protein sequence ID" value="QAA76001.1"/>
    <property type="molecule type" value="Genomic_DNA"/>
</dbReference>
<evidence type="ECO:0000313" key="8">
    <source>
        <dbReference type="Proteomes" id="UP000287233"/>
    </source>
</evidence>
<dbReference type="CDD" id="cd00430">
    <property type="entry name" value="PLPDE_III_AR"/>
    <property type="match status" value="1"/>
</dbReference>
<evidence type="ECO:0000256" key="4">
    <source>
        <dbReference type="PIRSR" id="PIRSR600821-50"/>
    </source>
</evidence>
<dbReference type="AlphaFoldDB" id="A0A410FSQ5"/>
<dbReference type="NCBIfam" id="TIGR00492">
    <property type="entry name" value="alr"/>
    <property type="match status" value="1"/>
</dbReference>
<feature type="domain" description="Alanine racemase C-terminal" evidence="6">
    <location>
        <begin position="256"/>
        <end position="371"/>
    </location>
</feature>
<evidence type="ECO:0000259" key="6">
    <source>
        <dbReference type="SMART" id="SM01005"/>
    </source>
</evidence>
<sequence length="372" mass="40494">MVGEAEVDGCNGERMVRAEVDTGVVRGNLERIRAWLPRRVSVLFVVKEDAYGHGLLPVARAAQGVVDWFGVAYLAEARSLRRAGFEQPIFIMTPPVGSTLIAAIREGYHLPLGDSGMIPEIEAAAVRAGRRALVHIEVDTGMGRFGLLPEEVDQALAVLNPDRVEVAGVYSHLSSANGRSEEDLEFTRAQVWWFRQVLQEWERRGIEIPWRHLANSAAVLAFDEATASPLNMVRVGTAAYGYPEGPAVPPVELVPAARAWTEVAAVRDLPRGWPVGYGHAYVTPDARRVAILAAGYGDGLRPELRRVVIRDQAADLVGKLGMDSVAADVTGIERISRGDRALLFGPGVCGHQGWICPVLVPVLLSAHRRWTS</sequence>
<dbReference type="Pfam" id="PF01168">
    <property type="entry name" value="Ala_racemase_N"/>
    <property type="match status" value="1"/>
</dbReference>
<protein>
    <submittedName>
        <fullName evidence="7">Alanine racemase</fullName>
    </submittedName>
</protein>
<dbReference type="InterPro" id="IPR009006">
    <property type="entry name" value="Ala_racemase/Decarboxylase_C"/>
</dbReference>
<evidence type="ECO:0000256" key="1">
    <source>
        <dbReference type="ARBA" id="ARBA00001933"/>
    </source>
</evidence>
<feature type="modified residue" description="N6-(pyridoxal phosphate)lysine" evidence="4">
    <location>
        <position position="47"/>
    </location>
</feature>
<dbReference type="InterPro" id="IPR000821">
    <property type="entry name" value="Ala_racemase"/>
</dbReference>
<proteinExistence type="predicted"/>
<evidence type="ECO:0000256" key="3">
    <source>
        <dbReference type="ARBA" id="ARBA00023235"/>
    </source>
</evidence>
<dbReference type="PRINTS" id="PR00992">
    <property type="entry name" value="ALARACEMASE"/>
</dbReference>
<evidence type="ECO:0000256" key="2">
    <source>
        <dbReference type="ARBA" id="ARBA00022898"/>
    </source>
</evidence>
<feature type="binding site" evidence="5">
    <location>
        <position position="144"/>
    </location>
    <ligand>
        <name>substrate</name>
    </ligand>
</feature>
<organism evidence="7 8">
    <name type="scientific">Bipolaricaulis sibiricus</name>
    <dbReference type="NCBI Taxonomy" id="2501609"/>
    <lineage>
        <taxon>Bacteria</taxon>
        <taxon>Candidatus Bipolaricaulota</taxon>
        <taxon>Candidatus Bipolaricaulia</taxon>
        <taxon>Candidatus Bipolaricaulales</taxon>
        <taxon>Candidatus Bipolaricaulaceae</taxon>
        <taxon>Candidatus Bipolaricaulis</taxon>
    </lineage>
</organism>
<dbReference type="GO" id="GO:0030170">
    <property type="term" value="F:pyridoxal phosphate binding"/>
    <property type="evidence" value="ECO:0007669"/>
    <property type="project" value="TreeGrafter"/>
</dbReference>
<keyword evidence="2 4" id="KW-0663">Pyridoxal phosphate</keyword>
<evidence type="ECO:0000256" key="5">
    <source>
        <dbReference type="PIRSR" id="PIRSR600821-52"/>
    </source>
</evidence>
<comment type="cofactor">
    <cofactor evidence="1 4">
        <name>pyridoxal 5'-phosphate</name>
        <dbReference type="ChEBI" id="CHEBI:597326"/>
    </cofactor>
</comment>
<dbReference type="SMART" id="SM01005">
    <property type="entry name" value="Ala_racemase_C"/>
    <property type="match status" value="1"/>
</dbReference>
<dbReference type="Gene3D" id="3.20.20.10">
    <property type="entry name" value="Alanine racemase"/>
    <property type="match status" value="1"/>
</dbReference>
<dbReference type="KEGG" id="bih:BIP78_0233"/>
<dbReference type="PANTHER" id="PTHR30511">
    <property type="entry name" value="ALANINE RACEMASE"/>
    <property type="match status" value="1"/>
</dbReference>
<dbReference type="Gene3D" id="2.40.37.10">
    <property type="entry name" value="Lyase, Ornithine Decarboxylase, Chain A, domain 1"/>
    <property type="match status" value="1"/>
</dbReference>
<keyword evidence="3" id="KW-0413">Isomerase</keyword>
<dbReference type="InterPro" id="IPR011079">
    <property type="entry name" value="Ala_racemase_C"/>
</dbReference>
<dbReference type="PANTHER" id="PTHR30511:SF0">
    <property type="entry name" value="ALANINE RACEMASE, CATABOLIC-RELATED"/>
    <property type="match status" value="1"/>
</dbReference>
<dbReference type="GO" id="GO:0006522">
    <property type="term" value="P:alanine metabolic process"/>
    <property type="evidence" value="ECO:0007669"/>
    <property type="project" value="InterPro"/>
</dbReference>
<dbReference type="GO" id="GO:0008784">
    <property type="term" value="F:alanine racemase activity"/>
    <property type="evidence" value="ECO:0007669"/>
    <property type="project" value="InterPro"/>
</dbReference>
<reference evidence="8" key="1">
    <citation type="submission" date="2018-12" db="EMBL/GenBank/DDBJ databases">
        <title>Complete genome sequence of an uncultured bacterium of the candidate phylum Bipolaricaulota.</title>
        <authorList>
            <person name="Kadnikov V.V."/>
            <person name="Mardanov A.V."/>
            <person name="Beletsky A.V."/>
            <person name="Frank Y.A."/>
            <person name="Karnachuk O.V."/>
            <person name="Ravin N.V."/>
        </authorList>
    </citation>
    <scope>NUCLEOTIDE SEQUENCE [LARGE SCALE GENOMIC DNA]</scope>
</reference>
<dbReference type="GO" id="GO:0005829">
    <property type="term" value="C:cytosol"/>
    <property type="evidence" value="ECO:0007669"/>
    <property type="project" value="TreeGrafter"/>
</dbReference>
<dbReference type="InterPro" id="IPR029066">
    <property type="entry name" value="PLP-binding_barrel"/>
</dbReference>
<feature type="binding site" evidence="5">
    <location>
        <position position="322"/>
    </location>
    <ligand>
        <name>substrate</name>
    </ligand>
</feature>
<dbReference type="Pfam" id="PF00842">
    <property type="entry name" value="Ala_racemase_C"/>
    <property type="match status" value="1"/>
</dbReference>
<accession>A0A410FSQ5</accession>
<gene>
    <name evidence="7" type="ORF">BIP78_0233</name>
</gene>
<dbReference type="Proteomes" id="UP000287233">
    <property type="component" value="Chromosome"/>
</dbReference>
<name>A0A410FSQ5_BIPS1</name>
<dbReference type="InterPro" id="IPR001608">
    <property type="entry name" value="Ala_racemase_N"/>
</dbReference>
<dbReference type="SUPFAM" id="SSF51419">
    <property type="entry name" value="PLP-binding barrel"/>
    <property type="match status" value="1"/>
</dbReference>
<evidence type="ECO:0000313" key="7">
    <source>
        <dbReference type="EMBL" id="QAA76001.1"/>
    </source>
</evidence>
<dbReference type="SUPFAM" id="SSF50621">
    <property type="entry name" value="Alanine racemase C-terminal domain-like"/>
    <property type="match status" value="1"/>
</dbReference>